<dbReference type="AlphaFoldDB" id="A0A9Q0NGG7"/>
<sequence length="616" mass="69588">MTTVGPQIDDEWDKLYFEFDNDAVKADANSDYQQLQDSFDPQIGEESDTIYIDREDNSADKNVETCTRSGDNLNQVTISPQIDGELERINFDHDDTNADVTSNARSRNEAELTQDGNSTSFNASDLRNKNDAYVMNVCEERPVKDSSSRFVVDICIPLQSLRNDHKNRNRKKEKAAIGINGDAVLGITSVGLGYSHVEEICANLGVSCMSYSLFRKEEKIQQEDWFEAAKSAALESLKKEIELAKANGEVDSKGNALIRVITDGSWGKRSYGRNFSSLSGFAVIIGLRTNKAIYFDTRNRYCHTCKVVEVRGEQVKQHKCNKNYDGPPTGMESDIILTGFKECDILGARFNILISDGDSNTYKLIKDLRVYKDPDVFVIKLECVNHLFRNFYKKFNDLSKIKLFDADWRKKFITPSFCLNMFKGIRMAARHWRESNESLPMKIRLLEKDILNAPAHYIGYHANCSSYFCQKASVAGTVETVNALKNDGIYYEVQSLCQTYFGNNARSLLANYTNNPAEQFNGYVAKYLGGKRINYSLAGSYASRVAMAVVHFNTDCHASSEYHRIKLGGVCDLPSVTQLENKRKRKCLENAVARTKKPRVRRAESDKGKAYGGVRR</sequence>
<proteinExistence type="predicted"/>
<name>A0A9Q0NGG7_9DIPT</name>
<protein>
    <recommendedName>
        <fullName evidence="2">Mutator-like transposase domain-containing protein</fullName>
    </recommendedName>
</protein>
<dbReference type="Proteomes" id="UP001151699">
    <property type="component" value="Chromosome A"/>
</dbReference>
<dbReference type="EMBL" id="WJQU01000001">
    <property type="protein sequence ID" value="KAJ6649467.1"/>
    <property type="molecule type" value="Genomic_DNA"/>
</dbReference>
<accession>A0A9Q0NGG7</accession>
<evidence type="ECO:0000313" key="3">
    <source>
        <dbReference type="EMBL" id="KAJ6649467.1"/>
    </source>
</evidence>
<organism evidence="3 4">
    <name type="scientific">Pseudolycoriella hygida</name>
    <dbReference type="NCBI Taxonomy" id="35572"/>
    <lineage>
        <taxon>Eukaryota</taxon>
        <taxon>Metazoa</taxon>
        <taxon>Ecdysozoa</taxon>
        <taxon>Arthropoda</taxon>
        <taxon>Hexapoda</taxon>
        <taxon>Insecta</taxon>
        <taxon>Pterygota</taxon>
        <taxon>Neoptera</taxon>
        <taxon>Endopterygota</taxon>
        <taxon>Diptera</taxon>
        <taxon>Nematocera</taxon>
        <taxon>Sciaroidea</taxon>
        <taxon>Sciaridae</taxon>
        <taxon>Pseudolycoriella</taxon>
    </lineage>
</organism>
<evidence type="ECO:0000313" key="4">
    <source>
        <dbReference type="Proteomes" id="UP001151699"/>
    </source>
</evidence>
<reference evidence="3" key="1">
    <citation type="submission" date="2022-07" db="EMBL/GenBank/DDBJ databases">
        <authorList>
            <person name="Trinca V."/>
            <person name="Uliana J.V.C."/>
            <person name="Torres T.T."/>
            <person name="Ward R.J."/>
            <person name="Monesi N."/>
        </authorList>
    </citation>
    <scope>NUCLEOTIDE SEQUENCE</scope>
    <source>
        <strain evidence="3">HSMRA1968</strain>
        <tissue evidence="3">Whole embryos</tissue>
    </source>
</reference>
<evidence type="ECO:0000259" key="2">
    <source>
        <dbReference type="Pfam" id="PF20700"/>
    </source>
</evidence>
<comment type="caution">
    <text evidence="3">The sequence shown here is derived from an EMBL/GenBank/DDBJ whole genome shotgun (WGS) entry which is preliminary data.</text>
</comment>
<dbReference type="Pfam" id="PF20700">
    <property type="entry name" value="Mutator"/>
    <property type="match status" value="1"/>
</dbReference>
<evidence type="ECO:0000256" key="1">
    <source>
        <dbReference type="SAM" id="MobiDB-lite"/>
    </source>
</evidence>
<dbReference type="OrthoDB" id="8058887at2759"/>
<gene>
    <name evidence="3" type="ORF">Bhyg_04703</name>
</gene>
<feature type="region of interest" description="Disordered" evidence="1">
    <location>
        <begin position="95"/>
        <end position="125"/>
    </location>
</feature>
<feature type="domain" description="Mutator-like transposase" evidence="2">
    <location>
        <begin position="160"/>
        <end position="469"/>
    </location>
</feature>
<feature type="compositionally biased region" description="Polar residues" evidence="1">
    <location>
        <begin position="114"/>
        <end position="125"/>
    </location>
</feature>
<keyword evidence="4" id="KW-1185">Reference proteome</keyword>
<feature type="region of interest" description="Disordered" evidence="1">
    <location>
        <begin position="594"/>
        <end position="616"/>
    </location>
</feature>
<dbReference type="InterPro" id="IPR049012">
    <property type="entry name" value="Mutator_transp_dom"/>
</dbReference>